<dbReference type="Gene3D" id="2.10.150.10">
    <property type="entry name" value="Urease, beta subunit"/>
    <property type="match status" value="1"/>
</dbReference>
<dbReference type="GO" id="GO:0009039">
    <property type="term" value="F:urease activity"/>
    <property type="evidence" value="ECO:0007669"/>
    <property type="project" value="UniProtKB-UniRule"/>
</dbReference>
<evidence type="ECO:0000256" key="3">
    <source>
        <dbReference type="HAMAP-Rule" id="MF_01954"/>
    </source>
</evidence>
<dbReference type="PANTHER" id="PTHR33569:SF1">
    <property type="entry name" value="UREASE"/>
    <property type="match status" value="1"/>
</dbReference>
<dbReference type="HAMAP" id="MF_01954">
    <property type="entry name" value="Urease_beta"/>
    <property type="match status" value="1"/>
</dbReference>
<proteinExistence type="inferred from homology"/>
<dbReference type="Proteomes" id="UP000005387">
    <property type="component" value="Unassembled WGS sequence"/>
</dbReference>
<dbReference type="PANTHER" id="PTHR33569">
    <property type="entry name" value="UREASE"/>
    <property type="match status" value="1"/>
</dbReference>
<gene>
    <name evidence="3" type="primary">ureB</name>
    <name evidence="4" type="ORF">PaecuDRAFT_3912</name>
</gene>
<keyword evidence="1 3" id="KW-0378">Hydrolase</keyword>
<keyword evidence="5" id="KW-1185">Reference proteome</keyword>
<dbReference type="InterPro" id="IPR036461">
    <property type="entry name" value="Urease_betasu_sf"/>
</dbReference>
<comment type="subunit">
    <text evidence="3">Heterotrimer of UreA (gamma), UreB (beta) and UreC (alpha) subunits. Three heterotrimers associate to form the active enzyme.</text>
</comment>
<dbReference type="GO" id="GO:0035550">
    <property type="term" value="C:urease complex"/>
    <property type="evidence" value="ECO:0007669"/>
    <property type="project" value="InterPro"/>
</dbReference>
<evidence type="ECO:0000256" key="2">
    <source>
        <dbReference type="ARBA" id="ARBA00047778"/>
    </source>
</evidence>
<dbReference type="EC" id="3.5.1.5" evidence="3"/>
<dbReference type="NCBIfam" id="NF009682">
    <property type="entry name" value="PRK13203.1"/>
    <property type="match status" value="1"/>
</dbReference>
<protein>
    <recommendedName>
        <fullName evidence="3">Urease subunit beta</fullName>
        <ecNumber evidence="3">3.5.1.5</ecNumber>
    </recommendedName>
    <alternativeName>
        <fullName evidence="3">Urea amidohydrolase subunit beta</fullName>
    </alternativeName>
</protein>
<comment type="subcellular location">
    <subcellularLocation>
        <location evidence="3">Cytoplasm</location>
    </subcellularLocation>
</comment>
<comment type="pathway">
    <text evidence="3">Nitrogen metabolism; urea degradation; CO(2) and NH(3) from urea (urease route): step 1/1.</text>
</comment>
<reference evidence="4 5" key="1">
    <citation type="submission" date="2010-07" db="EMBL/GenBank/DDBJ databases">
        <title>The draft genome of Paenibacillus curdlanolyticus YK9.</title>
        <authorList>
            <consortium name="US DOE Joint Genome Institute (JGI-PGF)"/>
            <person name="Lucas S."/>
            <person name="Copeland A."/>
            <person name="Lapidus A."/>
            <person name="Cheng J.-F."/>
            <person name="Bruce D."/>
            <person name="Goodwin L."/>
            <person name="Pitluck S."/>
            <person name="Land M.L."/>
            <person name="Hauser L."/>
            <person name="Chang Y.-J."/>
            <person name="Jeffries C."/>
            <person name="Anderson I.J."/>
            <person name="Johnson E."/>
            <person name="Loganathan U."/>
            <person name="Mulhopadhyay B."/>
            <person name="Kyrpides N."/>
            <person name="Woyke T.J."/>
        </authorList>
    </citation>
    <scope>NUCLEOTIDE SEQUENCE [LARGE SCALE GENOMIC DNA]</scope>
    <source>
        <strain evidence="4 5">YK9</strain>
    </source>
</reference>
<dbReference type="UniPathway" id="UPA00258">
    <property type="reaction ID" value="UER00370"/>
</dbReference>
<dbReference type="STRING" id="717606.PaecuDRAFT_3912"/>
<name>E0IE21_9BACL</name>
<keyword evidence="3" id="KW-0963">Cytoplasm</keyword>
<accession>E0IE21</accession>
<comment type="similarity">
    <text evidence="3">Belongs to the urease beta subunit family.</text>
</comment>
<dbReference type="RefSeq" id="WP_006039898.1">
    <property type="nucleotide sequence ID" value="NZ_AEDD01000011.1"/>
</dbReference>
<comment type="catalytic activity">
    <reaction evidence="2 3">
        <text>urea + 2 H2O + H(+) = hydrogencarbonate + 2 NH4(+)</text>
        <dbReference type="Rhea" id="RHEA:20557"/>
        <dbReference type="ChEBI" id="CHEBI:15377"/>
        <dbReference type="ChEBI" id="CHEBI:15378"/>
        <dbReference type="ChEBI" id="CHEBI:16199"/>
        <dbReference type="ChEBI" id="CHEBI:17544"/>
        <dbReference type="ChEBI" id="CHEBI:28938"/>
        <dbReference type="EC" id="3.5.1.5"/>
    </reaction>
</comment>
<organism evidence="4 5">
    <name type="scientific">Paenibacillus curdlanolyticus YK9</name>
    <dbReference type="NCBI Taxonomy" id="717606"/>
    <lineage>
        <taxon>Bacteria</taxon>
        <taxon>Bacillati</taxon>
        <taxon>Bacillota</taxon>
        <taxon>Bacilli</taxon>
        <taxon>Bacillales</taxon>
        <taxon>Paenibacillaceae</taxon>
        <taxon>Paenibacillus</taxon>
    </lineage>
</organism>
<dbReference type="EMBL" id="AEDD01000011">
    <property type="protein sequence ID" value="EFM09375.1"/>
    <property type="molecule type" value="Genomic_DNA"/>
</dbReference>
<dbReference type="Pfam" id="PF00699">
    <property type="entry name" value="Urease_beta"/>
    <property type="match status" value="1"/>
</dbReference>
<evidence type="ECO:0000313" key="4">
    <source>
        <dbReference type="EMBL" id="EFM09375.1"/>
    </source>
</evidence>
<dbReference type="FunFam" id="2.10.150.10:FF:000001">
    <property type="entry name" value="Urease subunit beta"/>
    <property type="match status" value="1"/>
</dbReference>
<sequence>MIPGEYRTAAGEIELNAGRKGAELIIANIGDRPVQVGSHFHLFEVNRSLRFDREAAFGMRLDIPAGTAVRFEPGEEKPVRIVELGGAKRSFGLNGLTQGEAVNGQMSDEVRARWQAWEANGK</sequence>
<dbReference type="InterPro" id="IPR002019">
    <property type="entry name" value="Urease_beta-like"/>
</dbReference>
<dbReference type="OrthoDB" id="9797217at2"/>
<dbReference type="CDD" id="cd00407">
    <property type="entry name" value="Urease_beta"/>
    <property type="match status" value="1"/>
</dbReference>
<dbReference type="AlphaFoldDB" id="E0IE21"/>
<evidence type="ECO:0000256" key="1">
    <source>
        <dbReference type="ARBA" id="ARBA00022801"/>
    </source>
</evidence>
<evidence type="ECO:0000313" key="5">
    <source>
        <dbReference type="Proteomes" id="UP000005387"/>
    </source>
</evidence>
<dbReference type="NCBIfam" id="TIGR00192">
    <property type="entry name" value="urease_beta"/>
    <property type="match status" value="1"/>
</dbReference>
<dbReference type="InterPro" id="IPR050069">
    <property type="entry name" value="Urease_subunit"/>
</dbReference>
<dbReference type="GO" id="GO:0043419">
    <property type="term" value="P:urea catabolic process"/>
    <property type="evidence" value="ECO:0007669"/>
    <property type="project" value="UniProtKB-UniRule"/>
</dbReference>
<dbReference type="SUPFAM" id="SSF51278">
    <property type="entry name" value="Urease, beta-subunit"/>
    <property type="match status" value="1"/>
</dbReference>
<dbReference type="eggNOG" id="COG0832">
    <property type="taxonomic scope" value="Bacteria"/>
</dbReference>